<reference evidence="3" key="1">
    <citation type="submission" date="2020-08" db="EMBL/GenBank/DDBJ databases">
        <title>Lacibacter sp. S13-6-6 genome sequencing.</title>
        <authorList>
            <person name="Jin L."/>
        </authorList>
    </citation>
    <scope>NUCLEOTIDE SEQUENCE [LARGE SCALE GENOMIC DNA]</scope>
    <source>
        <strain evidence="3">S13-6-6</strain>
    </source>
</reference>
<gene>
    <name evidence="2" type="ORF">H4075_02565</name>
</gene>
<keyword evidence="3" id="KW-1185">Reference proteome</keyword>
<keyword evidence="1" id="KW-0472">Membrane</keyword>
<evidence type="ECO:0000313" key="3">
    <source>
        <dbReference type="Proteomes" id="UP000515344"/>
    </source>
</evidence>
<dbReference type="AlphaFoldDB" id="A0A7G5XHZ8"/>
<dbReference type="EMBL" id="CP060007">
    <property type="protein sequence ID" value="QNA45101.1"/>
    <property type="molecule type" value="Genomic_DNA"/>
</dbReference>
<accession>A0A7G5XHZ8</accession>
<dbReference type="Proteomes" id="UP000515344">
    <property type="component" value="Chromosome"/>
</dbReference>
<evidence type="ECO:0000256" key="1">
    <source>
        <dbReference type="SAM" id="Phobius"/>
    </source>
</evidence>
<keyword evidence="1" id="KW-1133">Transmembrane helix</keyword>
<dbReference type="KEGG" id="lacs:H4075_02565"/>
<name>A0A7G5XHZ8_9BACT</name>
<feature type="transmembrane region" description="Helical" evidence="1">
    <location>
        <begin position="144"/>
        <end position="165"/>
    </location>
</feature>
<sequence>MTRNKDIVNELELISAVVAQINPMVPYQVPEVYFDTLSSVIMARIAAGGQEENSLLQVAGKQMPQDVPAGYFDSLSENILDKIKAQPQRTATDELAALSPLLAGISKTNVYEVPAGYFASLADTVTTQVKEETKVVSIFSRKLIIRYAAAAVVFTMIAFGINMMMKQSLDSTPFDMAHVDPIKTQKQFNNELAALSDDAIVSYLQLTADSKDVDKINESIDHSKLPEETDYMDEEFLESFMKELEKTTTTTNTQIN</sequence>
<dbReference type="RefSeq" id="WP_182803864.1">
    <property type="nucleotide sequence ID" value="NZ_CP060007.1"/>
</dbReference>
<organism evidence="2 3">
    <name type="scientific">Lacibacter sediminis</name>
    <dbReference type="NCBI Taxonomy" id="2760713"/>
    <lineage>
        <taxon>Bacteria</taxon>
        <taxon>Pseudomonadati</taxon>
        <taxon>Bacteroidota</taxon>
        <taxon>Chitinophagia</taxon>
        <taxon>Chitinophagales</taxon>
        <taxon>Chitinophagaceae</taxon>
        <taxon>Lacibacter</taxon>
    </lineage>
</organism>
<proteinExistence type="predicted"/>
<keyword evidence="1" id="KW-0812">Transmembrane</keyword>
<protein>
    <submittedName>
        <fullName evidence="2">Uncharacterized protein</fullName>
    </submittedName>
</protein>
<evidence type="ECO:0000313" key="2">
    <source>
        <dbReference type="EMBL" id="QNA45101.1"/>
    </source>
</evidence>